<evidence type="ECO:0000256" key="6">
    <source>
        <dbReference type="RuleBase" id="RU365095"/>
    </source>
</evidence>
<name>A0AAE1ZL93_SCHME</name>
<dbReference type="FunFam" id="3.40.50.1360:FF:000005">
    <property type="entry name" value="6-phosphogluconolactonase"/>
    <property type="match status" value="1"/>
</dbReference>
<comment type="pathway">
    <text evidence="2 6">Carbohydrate degradation; pentose phosphate pathway; D-ribulose 5-phosphate from D-glucose 6-phosphate (oxidative stage): step 2/3.</text>
</comment>
<dbReference type="PANTHER" id="PTHR11054:SF0">
    <property type="entry name" value="6-PHOSPHOGLUCONOLACTONASE"/>
    <property type="match status" value="1"/>
</dbReference>
<evidence type="ECO:0000256" key="5">
    <source>
        <dbReference type="ARBA" id="ARBA00022801"/>
    </source>
</evidence>
<keyword evidence="9" id="KW-1185">Reference proteome</keyword>
<comment type="catalytic activity">
    <reaction evidence="1 6">
        <text>6-phospho-D-glucono-1,5-lactone + H2O = 6-phospho-D-gluconate + H(+)</text>
        <dbReference type="Rhea" id="RHEA:12556"/>
        <dbReference type="ChEBI" id="CHEBI:15377"/>
        <dbReference type="ChEBI" id="CHEBI:15378"/>
        <dbReference type="ChEBI" id="CHEBI:57955"/>
        <dbReference type="ChEBI" id="CHEBI:58759"/>
        <dbReference type="EC" id="3.1.1.31"/>
    </reaction>
</comment>
<evidence type="ECO:0000256" key="1">
    <source>
        <dbReference type="ARBA" id="ARBA00000832"/>
    </source>
</evidence>
<proteinExistence type="inferred from homology"/>
<comment type="similarity">
    <text evidence="3 6">Belongs to the glucosamine/galactosamine-6-phosphate isomerase family. 6-phosphogluconolactonase subfamily.</text>
</comment>
<gene>
    <name evidence="8" type="ORF">MN116_002524</name>
</gene>
<reference evidence="8" key="1">
    <citation type="submission" date="2022-04" db="EMBL/GenBank/DDBJ databases">
        <authorList>
            <person name="Xu L."/>
            <person name="Lv Z."/>
        </authorList>
    </citation>
    <scope>NUCLEOTIDE SEQUENCE</scope>
    <source>
        <strain evidence="8">LV_2022a</strain>
    </source>
</reference>
<feature type="domain" description="Glucosamine/galactosamine-6-phosphate isomerase" evidence="7">
    <location>
        <begin position="16"/>
        <end position="237"/>
    </location>
</feature>
<dbReference type="NCBIfam" id="TIGR01198">
    <property type="entry name" value="pgl"/>
    <property type="match status" value="1"/>
</dbReference>
<dbReference type="AlphaFoldDB" id="A0AAE1ZL93"/>
<sequence>MQDIVSFEMILHIKDDKSDVGQCAFDIIKAVLLKSTERNRIVTIGLSGGSMPHLLAPHLCSISEVNWGLVHFFYCDERLVPLDSEDSNHHSYHELFFSKINIPSSNIHTVNTTLSLEDAAVDYQKQILSFFGTANGYPRFNLLLLGMGPDGHTCSLFPDHKLLYYEDFVIAPISDSPKPPPERVTLTIPVINKAAKVVFIVTGSDKAHALKSVHQASNPGPSMPCSLIHPVYGELIWIVDKAAASLLNT</sequence>
<evidence type="ECO:0000256" key="2">
    <source>
        <dbReference type="ARBA" id="ARBA00004961"/>
    </source>
</evidence>
<dbReference type="EMBL" id="JALJAT010000001">
    <property type="protein sequence ID" value="KAK4475474.1"/>
    <property type="molecule type" value="Genomic_DNA"/>
</dbReference>
<reference evidence="8" key="2">
    <citation type="journal article" date="2023" name="Infect Dis Poverty">
        <title>Chromosome-scale genome of the human blood fluke Schistosoma mekongi and its implications for public health.</title>
        <authorList>
            <person name="Zhou M."/>
            <person name="Xu L."/>
            <person name="Xu D."/>
            <person name="Chen W."/>
            <person name="Khan J."/>
            <person name="Hu Y."/>
            <person name="Huang H."/>
            <person name="Wei H."/>
            <person name="Zhang Y."/>
            <person name="Chusongsang P."/>
            <person name="Tanasarnprasert K."/>
            <person name="Hu X."/>
            <person name="Limpanont Y."/>
            <person name="Lv Z."/>
        </authorList>
    </citation>
    <scope>NUCLEOTIDE SEQUENCE</scope>
    <source>
        <strain evidence="8">LV_2022a</strain>
    </source>
</reference>
<dbReference type="PANTHER" id="PTHR11054">
    <property type="entry name" value="6-PHOSPHOGLUCONOLACTONASE"/>
    <property type="match status" value="1"/>
</dbReference>
<dbReference type="GO" id="GO:0006098">
    <property type="term" value="P:pentose-phosphate shunt"/>
    <property type="evidence" value="ECO:0007669"/>
    <property type="project" value="InterPro"/>
</dbReference>
<dbReference type="CDD" id="cd01400">
    <property type="entry name" value="6PGL"/>
    <property type="match status" value="1"/>
</dbReference>
<dbReference type="InterPro" id="IPR039104">
    <property type="entry name" value="6PGL"/>
</dbReference>
<protein>
    <recommendedName>
        <fullName evidence="4 6">6-phosphogluconolactonase</fullName>
        <shortName evidence="6">6PGL</shortName>
        <ecNumber evidence="4 6">3.1.1.31</ecNumber>
    </recommendedName>
</protein>
<dbReference type="SUPFAM" id="SSF100950">
    <property type="entry name" value="NagB/RpiA/CoA transferase-like"/>
    <property type="match status" value="1"/>
</dbReference>
<dbReference type="GO" id="GO:0005975">
    <property type="term" value="P:carbohydrate metabolic process"/>
    <property type="evidence" value="ECO:0007669"/>
    <property type="project" value="UniProtKB-UniRule"/>
</dbReference>
<evidence type="ECO:0000256" key="3">
    <source>
        <dbReference type="ARBA" id="ARBA00010662"/>
    </source>
</evidence>
<dbReference type="Gene3D" id="3.40.50.1360">
    <property type="match status" value="1"/>
</dbReference>
<dbReference type="Pfam" id="PF01182">
    <property type="entry name" value="Glucosamine_iso"/>
    <property type="match status" value="1"/>
</dbReference>
<comment type="caution">
    <text evidence="8">The sequence shown here is derived from an EMBL/GenBank/DDBJ whole genome shotgun (WGS) entry which is preliminary data.</text>
</comment>
<accession>A0AAE1ZL93</accession>
<dbReference type="InterPro" id="IPR006148">
    <property type="entry name" value="Glc/Gal-6P_isomerase"/>
</dbReference>
<dbReference type="Proteomes" id="UP001292079">
    <property type="component" value="Unassembled WGS sequence"/>
</dbReference>
<dbReference type="EC" id="3.1.1.31" evidence="4 6"/>
<evidence type="ECO:0000256" key="4">
    <source>
        <dbReference type="ARBA" id="ARBA00013198"/>
    </source>
</evidence>
<dbReference type="InterPro" id="IPR005900">
    <property type="entry name" value="6-phosphogluconolactonase_DevB"/>
</dbReference>
<evidence type="ECO:0000313" key="8">
    <source>
        <dbReference type="EMBL" id="KAK4475474.1"/>
    </source>
</evidence>
<comment type="function">
    <text evidence="6">Hydrolysis of 6-phosphogluconolactone to 6-phosphogluconate.</text>
</comment>
<keyword evidence="5 6" id="KW-0378">Hydrolase</keyword>
<organism evidence="8 9">
    <name type="scientific">Schistosoma mekongi</name>
    <name type="common">Parasitic worm</name>
    <dbReference type="NCBI Taxonomy" id="38744"/>
    <lineage>
        <taxon>Eukaryota</taxon>
        <taxon>Metazoa</taxon>
        <taxon>Spiralia</taxon>
        <taxon>Lophotrochozoa</taxon>
        <taxon>Platyhelminthes</taxon>
        <taxon>Trematoda</taxon>
        <taxon>Digenea</taxon>
        <taxon>Strigeidida</taxon>
        <taxon>Schistosomatoidea</taxon>
        <taxon>Schistosomatidae</taxon>
        <taxon>Schistosoma</taxon>
    </lineage>
</organism>
<dbReference type="GO" id="GO:0017057">
    <property type="term" value="F:6-phosphogluconolactonase activity"/>
    <property type="evidence" value="ECO:0007669"/>
    <property type="project" value="UniProtKB-UniRule"/>
</dbReference>
<dbReference type="InterPro" id="IPR037171">
    <property type="entry name" value="NagB/RpiA_transferase-like"/>
</dbReference>
<evidence type="ECO:0000313" key="9">
    <source>
        <dbReference type="Proteomes" id="UP001292079"/>
    </source>
</evidence>
<evidence type="ECO:0000259" key="7">
    <source>
        <dbReference type="Pfam" id="PF01182"/>
    </source>
</evidence>